<protein>
    <recommendedName>
        <fullName evidence="11">FAD-binding FR-type domain-containing protein</fullName>
    </recommendedName>
</protein>
<dbReference type="Pfam" id="PF08030">
    <property type="entry name" value="NAD_binding_6"/>
    <property type="match status" value="1"/>
</dbReference>
<dbReference type="InterPro" id="IPR013121">
    <property type="entry name" value="Fe_red_NAD-bd_6"/>
</dbReference>
<dbReference type="GO" id="GO:0016174">
    <property type="term" value="F:NAD(P)H oxidase H2O2-forming activity"/>
    <property type="evidence" value="ECO:0007669"/>
    <property type="project" value="TreeGrafter"/>
</dbReference>
<dbReference type="Gene3D" id="3.40.50.80">
    <property type="entry name" value="Nucleotide-binding domain of ferredoxin-NADP reductase (FNR) module"/>
    <property type="match status" value="1"/>
</dbReference>
<dbReference type="EMBL" id="JAJJMB010001069">
    <property type="protein sequence ID" value="KAI3959391.1"/>
    <property type="molecule type" value="Genomic_DNA"/>
</dbReference>
<keyword evidence="7" id="KW-0560">Oxidoreductase</keyword>
<dbReference type="AlphaFoldDB" id="A0AAD4TJJ2"/>
<evidence type="ECO:0000313" key="12">
    <source>
        <dbReference type="EMBL" id="KAI3959391.1"/>
    </source>
</evidence>
<dbReference type="Pfam" id="PF08414">
    <property type="entry name" value="NADPH_Ox"/>
    <property type="match status" value="1"/>
</dbReference>
<keyword evidence="5" id="KW-0521">NADP</keyword>
<sequence length="703" mass="80134">MAADDRNPEYDLEGALIATAPEEIPSFGSSVKKSAILRFKHVSQELSKRLAFVNRRASGATHVEEALNGLIFVCKASSKWVDVEKKFDRLTSSGDGLLLRSQFADCIGMNRQSTDFALELFDALARRKNITRDSINKEEFKEFWEQISAKDFNSRLRIFFDIACANKLSNINVQAEKYAALIMDELDPKKSGSIEIDRLESLFRRQESQSRSQSHSKSKEVKQTKHTSPACEWYQMINYFLLENWKIIWVLALWVGIMLGLFTYKFIQYRNRAVYDVMGNCVCIAKGAAETLKFNMALIFLPVCRNTITWLRNKTKLGVIVPLDHNIIFHKVKFFYCNCEVLTELVNFNFAYNMHQVVAFAIGIVGAVHALAHLTCDFPRLLHATKEQYEPMKAFFGEVQPESYWWFLKGVEGVTGITMVVLMAIAFTLASPWVRLKKDQGFNMFWYSHHLFVIVYTLLVVHGVKIYLSKEWYMKTTWMYLAVPIAIYISERLIRAFRSRAEPVNILKFDEYPDVMAIHMSKPQGFLYKSGAYVFINCPAVSPHPFSITSCAAEDHLSVHIRAVGDWTKQLKSIFCEASKAGESAGLGEAGGSNTLFPRVHIDGPYGAPAQDYKDYEVVLLVGLGIGATPMISIIKDIVNNMKANEEEDLEGGKSPSSDRKRFKTKRAYFYWVTNDHGSFELWVQNTAHSFYVRSNSVSDKRT</sequence>
<dbReference type="InterPro" id="IPR013112">
    <property type="entry name" value="FAD-bd_8"/>
</dbReference>
<evidence type="ECO:0000256" key="7">
    <source>
        <dbReference type="ARBA" id="ARBA00023002"/>
    </source>
</evidence>
<dbReference type="GO" id="GO:0005886">
    <property type="term" value="C:plasma membrane"/>
    <property type="evidence" value="ECO:0007669"/>
    <property type="project" value="TreeGrafter"/>
</dbReference>
<dbReference type="Pfam" id="PF01794">
    <property type="entry name" value="Ferric_reduct"/>
    <property type="match status" value="1"/>
</dbReference>
<dbReference type="SUPFAM" id="SSF52343">
    <property type="entry name" value="Ferredoxin reductase-like, C-terminal NADP-linked domain"/>
    <property type="match status" value="1"/>
</dbReference>
<comment type="subcellular location">
    <subcellularLocation>
        <location evidence="1">Membrane</location>
        <topology evidence="1">Multi-pass membrane protein</topology>
    </subcellularLocation>
</comment>
<dbReference type="InterPro" id="IPR039261">
    <property type="entry name" value="FNR_nucleotide-bd"/>
</dbReference>
<evidence type="ECO:0000256" key="4">
    <source>
        <dbReference type="ARBA" id="ARBA00022827"/>
    </source>
</evidence>
<dbReference type="SUPFAM" id="SSF63380">
    <property type="entry name" value="Riboflavin synthase domain-like"/>
    <property type="match status" value="1"/>
</dbReference>
<evidence type="ECO:0000256" key="1">
    <source>
        <dbReference type="ARBA" id="ARBA00004141"/>
    </source>
</evidence>
<feature type="transmembrane region" description="Helical" evidence="10">
    <location>
        <begin position="413"/>
        <end position="434"/>
    </location>
</feature>
<accession>A0AAD4TJJ2</accession>
<evidence type="ECO:0000256" key="8">
    <source>
        <dbReference type="ARBA" id="ARBA00023136"/>
    </source>
</evidence>
<evidence type="ECO:0000259" key="11">
    <source>
        <dbReference type="PROSITE" id="PS51384"/>
    </source>
</evidence>
<evidence type="ECO:0000256" key="6">
    <source>
        <dbReference type="ARBA" id="ARBA00022989"/>
    </source>
</evidence>
<dbReference type="PANTHER" id="PTHR11972:SF197">
    <property type="entry name" value="RESPIRATORY BURST OXIDASE HOMOLOG PROTEIN D"/>
    <property type="match status" value="1"/>
</dbReference>
<keyword evidence="2" id="KW-0285">Flavoprotein</keyword>
<evidence type="ECO:0000256" key="2">
    <source>
        <dbReference type="ARBA" id="ARBA00022630"/>
    </source>
</evidence>
<feature type="transmembrane region" description="Helical" evidence="10">
    <location>
        <begin position="446"/>
        <end position="466"/>
    </location>
</feature>
<feature type="domain" description="FAD-binding FR-type" evidence="11">
    <location>
        <begin position="491"/>
        <end position="612"/>
    </location>
</feature>
<dbReference type="SFLD" id="SFLDG01169">
    <property type="entry name" value="NADPH_oxidase_subgroup_(NOX)"/>
    <property type="match status" value="1"/>
</dbReference>
<keyword evidence="8 10" id="KW-0472">Membrane</keyword>
<dbReference type="Pfam" id="PF08022">
    <property type="entry name" value="FAD_binding_8"/>
    <property type="match status" value="1"/>
</dbReference>
<dbReference type="InterPro" id="IPR013623">
    <property type="entry name" value="NADPH_Ox"/>
</dbReference>
<evidence type="ECO:0000256" key="5">
    <source>
        <dbReference type="ARBA" id="ARBA00022857"/>
    </source>
</evidence>
<keyword evidence="13" id="KW-1185">Reference proteome</keyword>
<dbReference type="InterPro" id="IPR050369">
    <property type="entry name" value="RBOH/FRE"/>
</dbReference>
<dbReference type="Proteomes" id="UP001202328">
    <property type="component" value="Unassembled WGS sequence"/>
</dbReference>
<keyword evidence="3 10" id="KW-0812">Transmembrane</keyword>
<feature type="transmembrane region" description="Helical" evidence="10">
    <location>
        <begin position="247"/>
        <end position="267"/>
    </location>
</feature>
<dbReference type="Gene3D" id="1.10.238.10">
    <property type="entry name" value="EF-hand"/>
    <property type="match status" value="1"/>
</dbReference>
<dbReference type="InterPro" id="IPR017938">
    <property type="entry name" value="Riboflavin_synthase-like_b-brl"/>
</dbReference>
<evidence type="ECO:0000256" key="3">
    <source>
        <dbReference type="ARBA" id="ARBA00022692"/>
    </source>
</evidence>
<comment type="caution">
    <text evidence="12">The sequence shown here is derived from an EMBL/GenBank/DDBJ whole genome shotgun (WGS) entry which is preliminary data.</text>
</comment>
<dbReference type="InterPro" id="IPR011992">
    <property type="entry name" value="EF-hand-dom_pair"/>
</dbReference>
<evidence type="ECO:0000256" key="10">
    <source>
        <dbReference type="SAM" id="Phobius"/>
    </source>
</evidence>
<dbReference type="SUPFAM" id="SSF47473">
    <property type="entry name" value="EF-hand"/>
    <property type="match status" value="1"/>
</dbReference>
<dbReference type="InterPro" id="IPR013130">
    <property type="entry name" value="Fe3_Rdtase_TM_dom"/>
</dbReference>
<proteinExistence type="predicted"/>
<evidence type="ECO:0000313" key="13">
    <source>
        <dbReference type="Proteomes" id="UP001202328"/>
    </source>
</evidence>
<dbReference type="InterPro" id="IPR017927">
    <property type="entry name" value="FAD-bd_FR_type"/>
</dbReference>
<reference evidence="12" key="1">
    <citation type="submission" date="2022-04" db="EMBL/GenBank/DDBJ databases">
        <title>A functionally conserved STORR gene fusion in Papaver species that diverged 16.8 million years ago.</title>
        <authorList>
            <person name="Catania T."/>
        </authorList>
    </citation>
    <scope>NUCLEOTIDE SEQUENCE</scope>
    <source>
        <strain evidence="12">S-188037</strain>
    </source>
</reference>
<dbReference type="Gene3D" id="2.40.30.10">
    <property type="entry name" value="Translation factors"/>
    <property type="match status" value="1"/>
</dbReference>
<keyword evidence="4" id="KW-0274">FAD</keyword>
<keyword evidence="6 10" id="KW-1133">Transmembrane helix</keyword>
<organism evidence="12 13">
    <name type="scientific">Papaver atlanticum</name>
    <dbReference type="NCBI Taxonomy" id="357466"/>
    <lineage>
        <taxon>Eukaryota</taxon>
        <taxon>Viridiplantae</taxon>
        <taxon>Streptophyta</taxon>
        <taxon>Embryophyta</taxon>
        <taxon>Tracheophyta</taxon>
        <taxon>Spermatophyta</taxon>
        <taxon>Magnoliopsida</taxon>
        <taxon>Ranunculales</taxon>
        <taxon>Papaveraceae</taxon>
        <taxon>Papaveroideae</taxon>
        <taxon>Papaver</taxon>
    </lineage>
</organism>
<evidence type="ECO:0000256" key="9">
    <source>
        <dbReference type="SAM" id="MobiDB-lite"/>
    </source>
</evidence>
<dbReference type="CDD" id="cd06186">
    <property type="entry name" value="NOX_Duox_like_FAD_NADP"/>
    <property type="match status" value="1"/>
</dbReference>
<name>A0AAD4TJJ2_9MAGN</name>
<dbReference type="GO" id="GO:0004601">
    <property type="term" value="F:peroxidase activity"/>
    <property type="evidence" value="ECO:0007669"/>
    <property type="project" value="InterPro"/>
</dbReference>
<dbReference type="PROSITE" id="PS51384">
    <property type="entry name" value="FAD_FR"/>
    <property type="match status" value="1"/>
</dbReference>
<feature type="transmembrane region" description="Helical" evidence="10">
    <location>
        <begin position="357"/>
        <end position="375"/>
    </location>
</feature>
<gene>
    <name evidence="12" type="ORF">MKW98_018981</name>
</gene>
<dbReference type="PANTHER" id="PTHR11972">
    <property type="entry name" value="NADPH OXIDASE"/>
    <property type="match status" value="1"/>
</dbReference>
<feature type="region of interest" description="Disordered" evidence="9">
    <location>
        <begin position="205"/>
        <end position="224"/>
    </location>
</feature>